<gene>
    <name evidence="2" type="ORF">A3C11_01885</name>
</gene>
<protein>
    <recommendedName>
        <fullName evidence="1">SpoVT-AbrB domain-containing protein</fullName>
    </recommendedName>
</protein>
<dbReference type="EMBL" id="MHQJ01000041">
    <property type="protein sequence ID" value="OHA00632.1"/>
    <property type="molecule type" value="Genomic_DNA"/>
</dbReference>
<dbReference type="GO" id="GO:0003677">
    <property type="term" value="F:DNA binding"/>
    <property type="evidence" value="ECO:0007669"/>
    <property type="project" value="InterPro"/>
</dbReference>
<feature type="domain" description="SpoVT-AbrB" evidence="1">
    <location>
        <begin position="14"/>
        <end position="59"/>
    </location>
</feature>
<dbReference type="NCBIfam" id="TIGR01439">
    <property type="entry name" value="lp_hng_hel_AbrB"/>
    <property type="match status" value="1"/>
</dbReference>
<dbReference type="Pfam" id="PF04014">
    <property type="entry name" value="MazE_antitoxin"/>
    <property type="match status" value="1"/>
</dbReference>
<dbReference type="STRING" id="1802271.A3C11_01885"/>
<reference evidence="2 3" key="1">
    <citation type="journal article" date="2016" name="Nat. Commun.">
        <title>Thousands of microbial genomes shed light on interconnected biogeochemical processes in an aquifer system.</title>
        <authorList>
            <person name="Anantharaman K."/>
            <person name="Brown C.T."/>
            <person name="Hug L.A."/>
            <person name="Sharon I."/>
            <person name="Castelle C.J."/>
            <person name="Probst A.J."/>
            <person name="Thomas B.C."/>
            <person name="Singh A."/>
            <person name="Wilkins M.J."/>
            <person name="Karaoz U."/>
            <person name="Brodie E.L."/>
            <person name="Williams K.H."/>
            <person name="Hubbard S.S."/>
            <person name="Banfield J.F."/>
        </authorList>
    </citation>
    <scope>NUCLEOTIDE SEQUENCE [LARGE SCALE GENOMIC DNA]</scope>
</reference>
<evidence type="ECO:0000313" key="3">
    <source>
        <dbReference type="Proteomes" id="UP000177362"/>
    </source>
</evidence>
<evidence type="ECO:0000313" key="2">
    <source>
        <dbReference type="EMBL" id="OHA00632.1"/>
    </source>
</evidence>
<dbReference type="Gene3D" id="2.10.260.10">
    <property type="match status" value="1"/>
</dbReference>
<proteinExistence type="predicted"/>
<dbReference type="SMART" id="SM00966">
    <property type="entry name" value="SpoVT_AbrB"/>
    <property type="match status" value="1"/>
</dbReference>
<organism evidence="2 3">
    <name type="scientific">Candidatus Sungbacteria bacterium RIFCSPHIGHO2_02_FULL_49_12</name>
    <dbReference type="NCBI Taxonomy" id="1802271"/>
    <lineage>
        <taxon>Bacteria</taxon>
        <taxon>Candidatus Sungiibacteriota</taxon>
    </lineage>
</organism>
<comment type="caution">
    <text evidence="2">The sequence shown here is derived from an EMBL/GenBank/DDBJ whole genome shotgun (WGS) entry which is preliminary data.</text>
</comment>
<dbReference type="Proteomes" id="UP000177362">
    <property type="component" value="Unassembled WGS sequence"/>
</dbReference>
<dbReference type="AlphaFoldDB" id="A0A1G2KPQ9"/>
<sequence>MKIQLETMRVPRAVKIGLSRQVVIPKKIHDELGLIPGDYLEVKIREGTVVMTPQALIGKHFKADLEKRLAESFEDFRKGRTYGPFATTKEAIAALHAYSKKRKNAKSS</sequence>
<dbReference type="SUPFAM" id="SSF89447">
    <property type="entry name" value="AbrB/MazE/MraZ-like"/>
    <property type="match status" value="1"/>
</dbReference>
<evidence type="ECO:0000259" key="1">
    <source>
        <dbReference type="SMART" id="SM00966"/>
    </source>
</evidence>
<dbReference type="InterPro" id="IPR037914">
    <property type="entry name" value="SpoVT-AbrB_sf"/>
</dbReference>
<accession>A0A1G2KPQ9</accession>
<dbReference type="InterPro" id="IPR007159">
    <property type="entry name" value="SpoVT-AbrB_dom"/>
</dbReference>
<name>A0A1G2KPQ9_9BACT</name>